<evidence type="ECO:0000313" key="1">
    <source>
        <dbReference type="EMBL" id="JAG01822.1"/>
    </source>
</evidence>
<accession>A0A0A9W056</accession>
<evidence type="ECO:0000313" key="2">
    <source>
        <dbReference type="EMBL" id="JAQ00543.1"/>
    </source>
</evidence>
<sequence length="328" mass="36341">MMYRKYEELPGYTVTHGDAQYRYFEFPANIHHPLRTELRTPLTVVCGAVGAITVRATACLDGAVRCCFTTPYTHVLRSATIRHHTVVVHTALLLGYPVHNHPRLVDFFLFFVDFCTASQHCSFHGTVTTEGVGLTCAQHMGVGGEVFLHPQSHLRYFTPTVGWSSNLEHVSTNLIDMAGWVHCDALHHPDTGVVFTVSGTACCCRPCEIPIAAHNIPRHFVVKYTRICVGVGLGQVVLRGTHPQRCEVRVGLPADCLQLTPRVLAAPHGCGICKVTGSPALTLPLPPWGGVHHTKVGCIHSSVLWEWWGWWYSRYCQLVSTVLVTVYL</sequence>
<reference evidence="1" key="2">
    <citation type="submission" date="2014-07" db="EMBL/GenBank/DDBJ databases">
        <authorList>
            <person name="Hull J."/>
        </authorList>
    </citation>
    <scope>NUCLEOTIDE SEQUENCE</scope>
</reference>
<name>A0A0A9W056_LYGHE</name>
<reference evidence="2" key="3">
    <citation type="journal article" date="2016" name="Gigascience">
        <title>De novo construction of an expanded transcriptome assembly for the western tarnished plant bug, Lygus hesperus.</title>
        <authorList>
            <person name="Tassone E.E."/>
            <person name="Geib S.M."/>
            <person name="Hall B."/>
            <person name="Fabrick J.A."/>
            <person name="Brent C.S."/>
            <person name="Hull J.J."/>
        </authorList>
    </citation>
    <scope>NUCLEOTIDE SEQUENCE</scope>
</reference>
<reference evidence="1" key="1">
    <citation type="journal article" date="2014" name="PLoS ONE">
        <title>Transcriptome-Based Identification of ABC Transporters in the Western Tarnished Plant Bug Lygus hesperus.</title>
        <authorList>
            <person name="Hull J.J."/>
            <person name="Chaney K."/>
            <person name="Geib S.M."/>
            <person name="Fabrick J.A."/>
            <person name="Brent C.S."/>
            <person name="Walsh D."/>
            <person name="Lavine L.C."/>
        </authorList>
    </citation>
    <scope>NUCLEOTIDE SEQUENCE</scope>
</reference>
<organism evidence="1">
    <name type="scientific">Lygus hesperus</name>
    <name type="common">Western plant bug</name>
    <dbReference type="NCBI Taxonomy" id="30085"/>
    <lineage>
        <taxon>Eukaryota</taxon>
        <taxon>Metazoa</taxon>
        <taxon>Ecdysozoa</taxon>
        <taxon>Arthropoda</taxon>
        <taxon>Hexapoda</taxon>
        <taxon>Insecta</taxon>
        <taxon>Pterygota</taxon>
        <taxon>Neoptera</taxon>
        <taxon>Paraneoptera</taxon>
        <taxon>Hemiptera</taxon>
        <taxon>Heteroptera</taxon>
        <taxon>Panheteroptera</taxon>
        <taxon>Cimicomorpha</taxon>
        <taxon>Miridae</taxon>
        <taxon>Mirini</taxon>
        <taxon>Lygus</taxon>
    </lineage>
</organism>
<dbReference type="AlphaFoldDB" id="A0A0A9W056"/>
<dbReference type="EMBL" id="GDHC01018086">
    <property type="protein sequence ID" value="JAQ00543.1"/>
    <property type="molecule type" value="Transcribed_RNA"/>
</dbReference>
<gene>
    <name evidence="1" type="primary">nanE_1</name>
    <name evidence="1" type="ORF">CM83_11637</name>
    <name evidence="2" type="ORF">g.27237</name>
</gene>
<proteinExistence type="predicted"/>
<protein>
    <submittedName>
        <fullName evidence="1">Putative N-acetylmannosamine-6-phosphate 2-epimerase</fullName>
    </submittedName>
</protein>
<dbReference type="EMBL" id="GBHO01041782">
    <property type="protein sequence ID" value="JAG01822.1"/>
    <property type="molecule type" value="Transcribed_RNA"/>
</dbReference>